<sequence>TDLVDEQYENEHQNKWSCTMQVSSQQASNTVIPALSLTLNTKSSDIGIPLSVLDMISSAPVESKQTISGQPLTPQIEQHSAPDDKVPSFDTKVPILVSASTTISSEETSEGIEIDLNLDMALVTSTIESNSLPKTYSQVVSGSQTPRRITNPTLLDNIKKWVKTT</sequence>
<dbReference type="Proteomes" id="UP000789901">
    <property type="component" value="Unassembled WGS sequence"/>
</dbReference>
<evidence type="ECO:0000313" key="2">
    <source>
        <dbReference type="Proteomes" id="UP000789901"/>
    </source>
</evidence>
<keyword evidence="2" id="KW-1185">Reference proteome</keyword>
<organism evidence="1 2">
    <name type="scientific">Gigaspora margarita</name>
    <dbReference type="NCBI Taxonomy" id="4874"/>
    <lineage>
        <taxon>Eukaryota</taxon>
        <taxon>Fungi</taxon>
        <taxon>Fungi incertae sedis</taxon>
        <taxon>Mucoromycota</taxon>
        <taxon>Glomeromycotina</taxon>
        <taxon>Glomeromycetes</taxon>
        <taxon>Diversisporales</taxon>
        <taxon>Gigasporaceae</taxon>
        <taxon>Gigaspora</taxon>
    </lineage>
</organism>
<protein>
    <submittedName>
        <fullName evidence="1">30850_t:CDS:1</fullName>
    </submittedName>
</protein>
<proteinExistence type="predicted"/>
<comment type="caution">
    <text evidence="1">The sequence shown here is derived from an EMBL/GenBank/DDBJ whole genome shotgun (WGS) entry which is preliminary data.</text>
</comment>
<reference evidence="1 2" key="1">
    <citation type="submission" date="2021-06" db="EMBL/GenBank/DDBJ databases">
        <authorList>
            <person name="Kallberg Y."/>
            <person name="Tangrot J."/>
            <person name="Rosling A."/>
        </authorList>
    </citation>
    <scope>NUCLEOTIDE SEQUENCE [LARGE SCALE GENOMIC DNA]</scope>
    <source>
        <strain evidence="1 2">120-4 pot B 10/14</strain>
    </source>
</reference>
<accession>A0ABN7WM38</accession>
<gene>
    <name evidence="1" type="ORF">GMARGA_LOCUS32526</name>
</gene>
<name>A0ABN7WM38_GIGMA</name>
<dbReference type="EMBL" id="CAJVQB010051279">
    <property type="protein sequence ID" value="CAG8835355.1"/>
    <property type="molecule type" value="Genomic_DNA"/>
</dbReference>
<feature type="non-terminal residue" evidence="1">
    <location>
        <position position="1"/>
    </location>
</feature>
<evidence type="ECO:0000313" key="1">
    <source>
        <dbReference type="EMBL" id="CAG8835355.1"/>
    </source>
</evidence>